<comment type="caution">
    <text evidence="1">The sequence shown here is derived from an EMBL/GenBank/DDBJ whole genome shotgun (WGS) entry which is preliminary data.</text>
</comment>
<name>A0ABP0E5E0_9PEZI</name>
<reference evidence="1 2" key="1">
    <citation type="submission" date="2024-01" db="EMBL/GenBank/DDBJ databases">
        <authorList>
            <person name="Allen C."/>
            <person name="Tagirdzhanova G."/>
        </authorList>
    </citation>
    <scope>NUCLEOTIDE SEQUENCE [LARGE SCALE GENOMIC DNA]</scope>
    <source>
        <strain evidence="1 2">CBS 573.63</strain>
    </source>
</reference>
<keyword evidence="2" id="KW-1185">Reference proteome</keyword>
<sequence>MTTSLASKTVTFSTPLPRALDTQIHVRLTARDKSLMLFITTAGTDDGELLVPMGSFVYAVPNRFNSSEPLCTNIYIEENSLELAVRLAQLVVKRTRLPVYVFSSLSLDRMGLGGTVEEVLEAFQAVTKPLLPLLPRPLQNGV</sequence>
<gene>
    <name evidence="1" type="ORF">SEPCBS57363_006235</name>
</gene>
<evidence type="ECO:0000313" key="1">
    <source>
        <dbReference type="EMBL" id="CAK7274576.1"/>
    </source>
</evidence>
<evidence type="ECO:0000313" key="2">
    <source>
        <dbReference type="Proteomes" id="UP001642501"/>
    </source>
</evidence>
<accession>A0ABP0E5E0</accession>
<dbReference type="InterPro" id="IPR032157">
    <property type="entry name" value="PAC4"/>
</dbReference>
<evidence type="ECO:0008006" key="3">
    <source>
        <dbReference type="Google" id="ProtNLM"/>
    </source>
</evidence>
<proteinExistence type="predicted"/>
<dbReference type="EMBL" id="CAWUOM010000173">
    <property type="protein sequence ID" value="CAK7274576.1"/>
    <property type="molecule type" value="Genomic_DNA"/>
</dbReference>
<dbReference type="Pfam" id="PF16093">
    <property type="entry name" value="PAC4"/>
    <property type="match status" value="1"/>
</dbReference>
<organism evidence="1 2">
    <name type="scientific">Sporothrix epigloea</name>
    <dbReference type="NCBI Taxonomy" id="1892477"/>
    <lineage>
        <taxon>Eukaryota</taxon>
        <taxon>Fungi</taxon>
        <taxon>Dikarya</taxon>
        <taxon>Ascomycota</taxon>
        <taxon>Pezizomycotina</taxon>
        <taxon>Sordariomycetes</taxon>
        <taxon>Sordariomycetidae</taxon>
        <taxon>Ophiostomatales</taxon>
        <taxon>Ophiostomataceae</taxon>
        <taxon>Sporothrix</taxon>
    </lineage>
</organism>
<dbReference type="Gene3D" id="3.30.230.100">
    <property type="match status" value="1"/>
</dbReference>
<protein>
    <recommendedName>
        <fullName evidence="3">Proteasome assembly chaperone 3</fullName>
    </recommendedName>
</protein>
<dbReference type="Proteomes" id="UP001642501">
    <property type="component" value="Unassembled WGS sequence"/>
</dbReference>